<organism evidence="2 3">
    <name type="scientific">candidate division WOR-3 bacterium</name>
    <dbReference type="NCBI Taxonomy" id="2052148"/>
    <lineage>
        <taxon>Bacteria</taxon>
        <taxon>Bacteria division WOR-3</taxon>
    </lineage>
</organism>
<evidence type="ECO:0000313" key="2">
    <source>
        <dbReference type="EMBL" id="HAV92902.1"/>
    </source>
</evidence>
<accession>A0A350HBI6</accession>
<gene>
    <name evidence="2" type="ORF">DCW38_06965</name>
</gene>
<protein>
    <recommendedName>
        <fullName evidence="1">SPOR domain-containing protein</fullName>
    </recommendedName>
</protein>
<dbReference type="InterPro" id="IPR007730">
    <property type="entry name" value="SPOR-like_dom"/>
</dbReference>
<feature type="domain" description="SPOR" evidence="1">
    <location>
        <begin position="167"/>
        <end position="242"/>
    </location>
</feature>
<dbReference type="InterPro" id="IPR011990">
    <property type="entry name" value="TPR-like_helical_dom_sf"/>
</dbReference>
<sequence length="243" mass="28019">MKTKLFFVILVFSVIALNANLTDLYRSGNIKALTAKLDSLEKANKEISCTLLFYCAELMDNVQRSVACYTQIVNFYTDSPFFNASQLRLAKYYTLQQDSAKAALYLRRIISSKDTLLSPLAYVSTIALFERYGDLSNTSKFIRDFQSDFPSSQFALYYTSEKKSHSVVKDLYYAIQIGSFKSMENADKLFDEYKKKRYDIYKVTEKDLIKVRIGKFKNEEAAKSFLKVFQKAETIPAWVVKSE</sequence>
<reference evidence="2 3" key="1">
    <citation type="journal article" date="2018" name="Nat. Biotechnol.">
        <title>A standardized bacterial taxonomy based on genome phylogeny substantially revises the tree of life.</title>
        <authorList>
            <person name="Parks D.H."/>
            <person name="Chuvochina M."/>
            <person name="Waite D.W."/>
            <person name="Rinke C."/>
            <person name="Skarshewski A."/>
            <person name="Chaumeil P.A."/>
            <person name="Hugenholtz P."/>
        </authorList>
    </citation>
    <scope>NUCLEOTIDE SEQUENCE [LARGE SCALE GENOMIC DNA]</scope>
    <source>
        <strain evidence="2">UBA9956</strain>
    </source>
</reference>
<dbReference type="Proteomes" id="UP000264062">
    <property type="component" value="Unassembled WGS sequence"/>
</dbReference>
<name>A0A350HBI6_UNCW3</name>
<dbReference type="AlphaFoldDB" id="A0A350HBI6"/>
<dbReference type="Gene3D" id="3.30.70.1070">
    <property type="entry name" value="Sporulation related repeat"/>
    <property type="match status" value="1"/>
</dbReference>
<evidence type="ECO:0000259" key="1">
    <source>
        <dbReference type="PROSITE" id="PS51724"/>
    </source>
</evidence>
<dbReference type="Gene3D" id="1.25.40.10">
    <property type="entry name" value="Tetratricopeptide repeat domain"/>
    <property type="match status" value="1"/>
</dbReference>
<dbReference type="GO" id="GO:0042834">
    <property type="term" value="F:peptidoglycan binding"/>
    <property type="evidence" value="ECO:0007669"/>
    <property type="project" value="InterPro"/>
</dbReference>
<dbReference type="InterPro" id="IPR036680">
    <property type="entry name" value="SPOR-like_sf"/>
</dbReference>
<evidence type="ECO:0000313" key="3">
    <source>
        <dbReference type="Proteomes" id="UP000264062"/>
    </source>
</evidence>
<comment type="caution">
    <text evidence="2">The sequence shown here is derived from an EMBL/GenBank/DDBJ whole genome shotgun (WGS) entry which is preliminary data.</text>
</comment>
<dbReference type="PROSITE" id="PS51724">
    <property type="entry name" value="SPOR"/>
    <property type="match status" value="1"/>
</dbReference>
<proteinExistence type="predicted"/>
<dbReference type="EMBL" id="DMZY01000204">
    <property type="protein sequence ID" value="HAV92902.1"/>
    <property type="molecule type" value="Genomic_DNA"/>
</dbReference>
<dbReference type="SUPFAM" id="SSF110997">
    <property type="entry name" value="Sporulation related repeat"/>
    <property type="match status" value="1"/>
</dbReference>
<dbReference type="Pfam" id="PF05036">
    <property type="entry name" value="SPOR"/>
    <property type="match status" value="1"/>
</dbReference>